<dbReference type="Proteomes" id="UP000215914">
    <property type="component" value="Chromosome 14"/>
</dbReference>
<feature type="transmembrane region" description="Helical" evidence="15">
    <location>
        <begin position="329"/>
        <end position="351"/>
    </location>
</feature>
<dbReference type="Gene3D" id="1.10.510.10">
    <property type="entry name" value="Transferase(Phosphotransferase) domain 1"/>
    <property type="match status" value="1"/>
</dbReference>
<dbReference type="InterPro" id="IPR025287">
    <property type="entry name" value="WAK_GUB"/>
</dbReference>
<dbReference type="Pfam" id="PF07714">
    <property type="entry name" value="PK_Tyr_Ser-Thr"/>
    <property type="match status" value="1"/>
</dbReference>
<dbReference type="SUPFAM" id="SSF56112">
    <property type="entry name" value="Protein kinase-like (PK-like)"/>
    <property type="match status" value="1"/>
</dbReference>
<dbReference type="InterPro" id="IPR045274">
    <property type="entry name" value="WAK-like"/>
</dbReference>
<keyword evidence="7" id="KW-0418">Kinase</keyword>
<evidence type="ECO:0000256" key="9">
    <source>
        <dbReference type="ARBA" id="ARBA00022989"/>
    </source>
</evidence>
<keyword evidence="18" id="KW-0430">Lectin</keyword>
<reference evidence="19" key="1">
    <citation type="journal article" date="2017" name="Nature">
        <title>The sunflower genome provides insights into oil metabolism, flowering and Asterid evolution.</title>
        <authorList>
            <person name="Badouin H."/>
            <person name="Gouzy J."/>
            <person name="Grassa C.J."/>
            <person name="Murat F."/>
            <person name="Staton S.E."/>
            <person name="Cottret L."/>
            <person name="Lelandais-Briere C."/>
            <person name="Owens G.L."/>
            <person name="Carrere S."/>
            <person name="Mayjonade B."/>
            <person name="Legrand L."/>
            <person name="Gill N."/>
            <person name="Kane N.C."/>
            <person name="Bowers J.E."/>
            <person name="Hubner S."/>
            <person name="Bellec A."/>
            <person name="Berard A."/>
            <person name="Berges H."/>
            <person name="Blanchet N."/>
            <person name="Boniface M.C."/>
            <person name="Brunel D."/>
            <person name="Catrice O."/>
            <person name="Chaidir N."/>
            <person name="Claudel C."/>
            <person name="Donnadieu C."/>
            <person name="Faraut T."/>
            <person name="Fievet G."/>
            <person name="Helmstetter N."/>
            <person name="King M."/>
            <person name="Knapp S.J."/>
            <person name="Lai Z."/>
            <person name="Le Paslier M.C."/>
            <person name="Lippi Y."/>
            <person name="Lorenzon L."/>
            <person name="Mandel J.R."/>
            <person name="Marage G."/>
            <person name="Marchand G."/>
            <person name="Marquand E."/>
            <person name="Bret-Mestries E."/>
            <person name="Morien E."/>
            <person name="Nambeesan S."/>
            <person name="Nguyen T."/>
            <person name="Pegot-Espagnet P."/>
            <person name="Pouilly N."/>
            <person name="Raftis F."/>
            <person name="Sallet E."/>
            <person name="Schiex T."/>
            <person name="Thomas J."/>
            <person name="Vandecasteele C."/>
            <person name="Vares D."/>
            <person name="Vear F."/>
            <person name="Vautrin S."/>
            <person name="Crespi M."/>
            <person name="Mangin B."/>
            <person name="Burke J.M."/>
            <person name="Salse J."/>
            <person name="Munos S."/>
            <person name="Vincourt P."/>
            <person name="Rieseberg L.H."/>
            <person name="Langlade N.B."/>
        </authorList>
    </citation>
    <scope>NUCLEOTIDE SEQUENCE [LARGE SCALE GENOMIC DNA]</scope>
    <source>
        <strain evidence="19">cv. SF193</strain>
    </source>
</reference>
<sequence>MKQLLIFHLLFLILLTTESTEALNLAKKGCQERCGEVGIPFPFGIGEHCALDERYAVDCYSSIPYLSVFKNMEVMNVSLEQQTITVNASVNFDCKNRVLNSSQILISNIDFGGSGSPFLFSRLHNIFVAVGCGNAVIKDVDGTTVTGCSTTCSNDTFIDLKNCYGVGCCQATVPYHLQQFTLNSTRLERQGADGTCGSAFLVDEDSFLNGNFSLRFMSGDHYSVPISLFWPLARIYPQDVPTFKRPECTDVEFYLHDGTLEGYRKCQCSTSEEGNPYLPNGCRKTEKCMECERKGGLCSRSYSTEYDDATSQILSIPSCDIPFGPKSSLGVILGVSISLSLLFLTAFIYGLHKVITKTIEKRQKEKFFKRNGGLLLKQQEATDAGLIDKTILFTSKDLEMATDNYNENRILGRGGQECTDLAFRLHDGSLVGYRKCQCNISQEGNPYLPKGCRKLKECIECERKGGVCSRVFSSIYDDVTSQIISKLSCDMHYGRKSSLGVILGVSISMGLVLLIASIYTLYKKINKVIVKRQKEKYFKRNGGLLLKQQQEIDAGLIDKTILFTSKDLEMATDNYNENRILGRGGQGTVYKGMLADGRIVAVKKSKIVDENQLDQFINEVVILSQVNHRNVVKLLGCCLETEVPQLVSEFVPNGTLYSLIQDDTGEFPFSLNTRLQIATEVAGALSYLHSATSIPIYHRDIKTTNILLDEKYRAKVSDFGTSRFVSIDQTHVTTLVKGTFGYLDPQYFQSSQFTEKSDVYSFGVVLLELFTREKPISLTKFGEHRNLATYFMFAMKEGRVMSIFDQAVVKEDSKGVLLTIANLAMRCLNTNGKQRPSMKEVAMELEGIRTSHVPSTSTVQTSFGWANHNEDPLVFTYSESASTSTSFKDTIH</sequence>
<dbReference type="CDD" id="cd14066">
    <property type="entry name" value="STKc_IRAK"/>
    <property type="match status" value="1"/>
</dbReference>
<dbReference type="PANTHER" id="PTHR27005:SF405">
    <property type="entry name" value="PROTEIN KINASE DOMAIN-CONTAINING PROTEIN"/>
    <property type="match status" value="1"/>
</dbReference>
<keyword evidence="9 15" id="KW-1133">Transmembrane helix</keyword>
<feature type="chain" id="PRO_5012874474" evidence="16">
    <location>
        <begin position="23"/>
        <end position="892"/>
    </location>
</feature>
<name>A0A251SJ32_HELAN</name>
<evidence type="ECO:0000313" key="18">
    <source>
        <dbReference type="EMBL" id="OTF98591.1"/>
    </source>
</evidence>
<organism evidence="18 19">
    <name type="scientific">Helianthus annuus</name>
    <name type="common">Common sunflower</name>
    <dbReference type="NCBI Taxonomy" id="4232"/>
    <lineage>
        <taxon>Eukaryota</taxon>
        <taxon>Viridiplantae</taxon>
        <taxon>Streptophyta</taxon>
        <taxon>Embryophyta</taxon>
        <taxon>Tracheophyta</taxon>
        <taxon>Spermatophyta</taxon>
        <taxon>Magnoliopsida</taxon>
        <taxon>eudicotyledons</taxon>
        <taxon>Gunneridae</taxon>
        <taxon>Pentapetalae</taxon>
        <taxon>asterids</taxon>
        <taxon>campanulids</taxon>
        <taxon>Asterales</taxon>
        <taxon>Asteraceae</taxon>
        <taxon>Asteroideae</taxon>
        <taxon>Heliantheae alliance</taxon>
        <taxon>Heliantheae</taxon>
        <taxon>Helianthus</taxon>
    </lineage>
</organism>
<keyword evidence="12" id="KW-0325">Glycoprotein</keyword>
<keyword evidence="4 15" id="KW-0812">Transmembrane</keyword>
<dbReference type="FunFam" id="1.10.510.10:FF:000084">
    <property type="entry name" value="Wall-associated receptor kinase 2"/>
    <property type="match status" value="1"/>
</dbReference>
<evidence type="ECO:0000256" key="5">
    <source>
        <dbReference type="ARBA" id="ARBA00022729"/>
    </source>
</evidence>
<dbReference type="Pfam" id="PF13947">
    <property type="entry name" value="GUB_WAK_bind"/>
    <property type="match status" value="1"/>
</dbReference>
<dbReference type="STRING" id="4232.A0A251SJ32"/>
<keyword evidence="5 16" id="KW-0732">Signal</keyword>
<evidence type="ECO:0000256" key="8">
    <source>
        <dbReference type="ARBA" id="ARBA00022840"/>
    </source>
</evidence>
<dbReference type="InterPro" id="IPR001245">
    <property type="entry name" value="Ser-Thr/Tyr_kinase_cat_dom"/>
</dbReference>
<dbReference type="GO" id="GO:0030247">
    <property type="term" value="F:polysaccharide binding"/>
    <property type="evidence" value="ECO:0007669"/>
    <property type="project" value="InterPro"/>
</dbReference>
<dbReference type="PROSITE" id="PS50011">
    <property type="entry name" value="PROTEIN_KINASE_DOM"/>
    <property type="match status" value="1"/>
</dbReference>
<evidence type="ECO:0000256" key="7">
    <source>
        <dbReference type="ARBA" id="ARBA00022777"/>
    </source>
</evidence>
<evidence type="ECO:0000256" key="13">
    <source>
        <dbReference type="ARBA" id="ARBA00047558"/>
    </source>
</evidence>
<dbReference type="InterPro" id="IPR008271">
    <property type="entry name" value="Ser/Thr_kinase_AS"/>
</dbReference>
<dbReference type="InterPro" id="IPR013695">
    <property type="entry name" value="WAK"/>
</dbReference>
<evidence type="ECO:0000313" key="19">
    <source>
        <dbReference type="Proteomes" id="UP000215914"/>
    </source>
</evidence>
<keyword evidence="8" id="KW-0067">ATP-binding</keyword>
<evidence type="ECO:0000256" key="10">
    <source>
        <dbReference type="ARBA" id="ARBA00023136"/>
    </source>
</evidence>
<keyword evidence="11" id="KW-1015">Disulfide bond</keyword>
<dbReference type="FunCoup" id="A0A251SJ32">
    <property type="interactions" value="878"/>
</dbReference>
<dbReference type="GO" id="GO:0004674">
    <property type="term" value="F:protein serine/threonine kinase activity"/>
    <property type="evidence" value="ECO:0007669"/>
    <property type="project" value="UniProtKB-KW"/>
</dbReference>
<keyword evidence="3" id="KW-0808">Transferase</keyword>
<evidence type="ECO:0000259" key="17">
    <source>
        <dbReference type="PROSITE" id="PS50011"/>
    </source>
</evidence>
<protein>
    <submittedName>
        <fullName evidence="18">Putative concanavalin A-like lectin/glucanase domain-containing protein</fullName>
    </submittedName>
</protein>
<keyword evidence="10 15" id="KW-0472">Membrane</keyword>
<proteinExistence type="predicted"/>
<evidence type="ECO:0000256" key="11">
    <source>
        <dbReference type="ARBA" id="ARBA00023157"/>
    </source>
</evidence>
<dbReference type="AlphaFoldDB" id="A0A251SJ32"/>
<feature type="signal peptide" evidence="16">
    <location>
        <begin position="1"/>
        <end position="22"/>
    </location>
</feature>
<dbReference type="SMART" id="SM00220">
    <property type="entry name" value="S_TKc"/>
    <property type="match status" value="1"/>
</dbReference>
<evidence type="ECO:0000256" key="6">
    <source>
        <dbReference type="ARBA" id="ARBA00022741"/>
    </source>
</evidence>
<keyword evidence="2" id="KW-0723">Serine/threonine-protein kinase</keyword>
<accession>A0A251SJ32</accession>
<comment type="catalytic activity">
    <reaction evidence="13">
        <text>L-seryl-[protein] + ATP = O-phospho-L-seryl-[protein] + ADP + H(+)</text>
        <dbReference type="Rhea" id="RHEA:17989"/>
        <dbReference type="Rhea" id="RHEA-COMP:9863"/>
        <dbReference type="Rhea" id="RHEA-COMP:11604"/>
        <dbReference type="ChEBI" id="CHEBI:15378"/>
        <dbReference type="ChEBI" id="CHEBI:29999"/>
        <dbReference type="ChEBI" id="CHEBI:30616"/>
        <dbReference type="ChEBI" id="CHEBI:83421"/>
        <dbReference type="ChEBI" id="CHEBI:456216"/>
    </reaction>
</comment>
<dbReference type="InterPro" id="IPR000719">
    <property type="entry name" value="Prot_kinase_dom"/>
</dbReference>
<evidence type="ECO:0000256" key="3">
    <source>
        <dbReference type="ARBA" id="ARBA00022679"/>
    </source>
</evidence>
<dbReference type="GO" id="GO:0005524">
    <property type="term" value="F:ATP binding"/>
    <property type="evidence" value="ECO:0007669"/>
    <property type="project" value="UniProtKB-KW"/>
</dbReference>
<dbReference type="EMBL" id="CM007903">
    <property type="protein sequence ID" value="OTF98591.1"/>
    <property type="molecule type" value="Genomic_DNA"/>
</dbReference>
<evidence type="ECO:0000256" key="16">
    <source>
        <dbReference type="SAM" id="SignalP"/>
    </source>
</evidence>
<dbReference type="GO" id="GO:0016020">
    <property type="term" value="C:membrane"/>
    <property type="evidence" value="ECO:0007669"/>
    <property type="project" value="UniProtKB-SubCell"/>
</dbReference>
<evidence type="ECO:0000256" key="15">
    <source>
        <dbReference type="SAM" id="Phobius"/>
    </source>
</evidence>
<evidence type="ECO:0000256" key="14">
    <source>
        <dbReference type="ARBA" id="ARBA00047951"/>
    </source>
</evidence>
<comment type="catalytic activity">
    <reaction evidence="14">
        <text>L-threonyl-[protein] + ATP = O-phospho-L-threonyl-[protein] + ADP + H(+)</text>
        <dbReference type="Rhea" id="RHEA:46608"/>
        <dbReference type="Rhea" id="RHEA-COMP:11060"/>
        <dbReference type="Rhea" id="RHEA-COMP:11605"/>
        <dbReference type="ChEBI" id="CHEBI:15378"/>
        <dbReference type="ChEBI" id="CHEBI:30013"/>
        <dbReference type="ChEBI" id="CHEBI:30616"/>
        <dbReference type="ChEBI" id="CHEBI:61977"/>
        <dbReference type="ChEBI" id="CHEBI:456216"/>
    </reaction>
</comment>
<evidence type="ECO:0000256" key="1">
    <source>
        <dbReference type="ARBA" id="ARBA00004479"/>
    </source>
</evidence>
<dbReference type="InterPro" id="IPR011009">
    <property type="entry name" value="Kinase-like_dom_sf"/>
</dbReference>
<evidence type="ECO:0000256" key="2">
    <source>
        <dbReference type="ARBA" id="ARBA00022527"/>
    </source>
</evidence>
<keyword evidence="6" id="KW-0547">Nucleotide-binding</keyword>
<dbReference type="PANTHER" id="PTHR27005">
    <property type="entry name" value="WALL-ASSOCIATED RECEPTOR KINASE-LIKE 21"/>
    <property type="match status" value="1"/>
</dbReference>
<feature type="transmembrane region" description="Helical" evidence="15">
    <location>
        <begin position="501"/>
        <end position="522"/>
    </location>
</feature>
<dbReference type="InParanoid" id="A0A251SJ32"/>
<gene>
    <name evidence="18" type="ORF">HannXRQ_Chr14g0447331</name>
</gene>
<dbReference type="Gene3D" id="3.30.200.20">
    <property type="entry name" value="Phosphorylase Kinase, domain 1"/>
    <property type="match status" value="1"/>
</dbReference>
<dbReference type="PROSITE" id="PS00108">
    <property type="entry name" value="PROTEIN_KINASE_ST"/>
    <property type="match status" value="1"/>
</dbReference>
<comment type="subcellular location">
    <subcellularLocation>
        <location evidence="1">Membrane</location>
        <topology evidence="1">Single-pass type I membrane protein</topology>
    </subcellularLocation>
</comment>
<dbReference type="FunFam" id="3.30.200.20:FF:000043">
    <property type="entry name" value="Wall-associated receptor kinase 2"/>
    <property type="match status" value="1"/>
</dbReference>
<evidence type="ECO:0000256" key="12">
    <source>
        <dbReference type="ARBA" id="ARBA00023180"/>
    </source>
</evidence>
<evidence type="ECO:0000256" key="4">
    <source>
        <dbReference type="ARBA" id="ARBA00022692"/>
    </source>
</evidence>
<keyword evidence="19" id="KW-1185">Reference proteome</keyword>
<dbReference type="GO" id="GO:0007166">
    <property type="term" value="P:cell surface receptor signaling pathway"/>
    <property type="evidence" value="ECO:0007669"/>
    <property type="project" value="InterPro"/>
</dbReference>
<feature type="domain" description="Protein kinase" evidence="17">
    <location>
        <begin position="575"/>
        <end position="848"/>
    </location>
</feature>
<dbReference type="Pfam" id="PF08488">
    <property type="entry name" value="WAK"/>
    <property type="match status" value="1"/>
</dbReference>